<feature type="domain" description="DUF4168" evidence="2">
    <location>
        <begin position="47"/>
        <end position="121"/>
    </location>
</feature>
<dbReference type="Proteomes" id="UP000223759">
    <property type="component" value="Unassembled WGS sequence"/>
</dbReference>
<dbReference type="AlphaFoldDB" id="A0A1R3VYJ0"/>
<evidence type="ECO:0000313" key="3">
    <source>
        <dbReference type="EMBL" id="SIT69549.1"/>
    </source>
</evidence>
<feature type="signal peptide" evidence="1">
    <location>
        <begin position="1"/>
        <end position="26"/>
    </location>
</feature>
<protein>
    <recommendedName>
        <fullName evidence="2">DUF4168 domain-containing protein</fullName>
    </recommendedName>
</protein>
<accession>A0A1R3VYJ0</accession>
<sequence>MFLKFRQQTLIGLLATCFLMPGLAFAQYGSTAPQTPTGQQAPQLDTQTIDRFVDAFVAVQEVREEYSEQLSAVEDAAAAETLEQEAQMAMVEAVENQGMSVDQYNQVAMQVQHDPEMVRQIQEMAQERMQ</sequence>
<dbReference type="InterPro" id="IPR025433">
    <property type="entry name" value="DUF4168"/>
</dbReference>
<gene>
    <name evidence="3" type="ORF">SAMN05216526_1109</name>
</gene>
<reference evidence="3 4" key="1">
    <citation type="submission" date="2017-01" db="EMBL/GenBank/DDBJ databases">
        <authorList>
            <person name="Mah S.A."/>
            <person name="Swanson W.J."/>
            <person name="Moy G.W."/>
            <person name="Vacquier V.D."/>
        </authorList>
    </citation>
    <scope>NUCLEOTIDE SEQUENCE [LARGE SCALE GENOMIC DNA]</scope>
    <source>
        <strain evidence="3 4">M9</strain>
    </source>
</reference>
<dbReference type="EMBL" id="FTPK01000002">
    <property type="protein sequence ID" value="SIT69549.1"/>
    <property type="molecule type" value="Genomic_DNA"/>
</dbReference>
<evidence type="ECO:0000256" key="1">
    <source>
        <dbReference type="SAM" id="SignalP"/>
    </source>
</evidence>
<proteinExistence type="predicted"/>
<organism evidence="3 4">
    <name type="scientific">Ectothiorhodosinus mongolicus</name>
    <dbReference type="NCBI Taxonomy" id="233100"/>
    <lineage>
        <taxon>Bacteria</taxon>
        <taxon>Pseudomonadati</taxon>
        <taxon>Pseudomonadota</taxon>
        <taxon>Gammaproteobacteria</taxon>
        <taxon>Chromatiales</taxon>
        <taxon>Ectothiorhodospiraceae</taxon>
        <taxon>Ectothiorhodosinus</taxon>
    </lineage>
</organism>
<dbReference type="OrthoDB" id="5784954at2"/>
<dbReference type="STRING" id="233100.SAMN05216526_1109"/>
<dbReference type="RefSeq" id="WP_076755513.1">
    <property type="nucleotide sequence ID" value="NZ_CP023018.1"/>
</dbReference>
<dbReference type="Pfam" id="PF13767">
    <property type="entry name" value="DUF4168"/>
    <property type="match status" value="1"/>
</dbReference>
<name>A0A1R3VYJ0_9GAMM</name>
<evidence type="ECO:0000259" key="2">
    <source>
        <dbReference type="Pfam" id="PF13767"/>
    </source>
</evidence>
<feature type="chain" id="PRO_5013294778" description="DUF4168 domain-containing protein" evidence="1">
    <location>
        <begin position="27"/>
        <end position="130"/>
    </location>
</feature>
<evidence type="ECO:0000313" key="4">
    <source>
        <dbReference type="Proteomes" id="UP000223759"/>
    </source>
</evidence>
<keyword evidence="1" id="KW-0732">Signal</keyword>
<keyword evidence="4" id="KW-1185">Reference proteome</keyword>